<sequence>MAALLAQNLTISGGHPEKLILDAGYFHDDVIAEAKKHQILLFCAENSDRQRVRKIYPKSLFTYDAEQDCYICPAHHQLSLQSTVKATEKTRPYRVYSADNCAGCPQKAGCTKAKGGRKIKRYPEDEGREALRLHMARPESKRI</sequence>
<evidence type="ECO:0000313" key="3">
    <source>
        <dbReference type="Proteomes" id="UP000093476"/>
    </source>
</evidence>
<gene>
    <name evidence="2" type="ORF">Ppb6_01122</name>
</gene>
<proteinExistence type="predicted"/>
<keyword evidence="3" id="KW-1185">Reference proteome</keyword>
<dbReference type="STRING" id="286156.Ppb6_01122"/>
<name>A0A1C0U6D7_9GAMM</name>
<protein>
    <recommendedName>
        <fullName evidence="1">Transposase DDE domain-containing protein</fullName>
    </recommendedName>
</protein>
<evidence type="ECO:0000259" key="1">
    <source>
        <dbReference type="Pfam" id="PF13751"/>
    </source>
</evidence>
<reference evidence="2 3" key="1">
    <citation type="submission" date="2015-12" db="EMBL/GenBank/DDBJ databases">
        <title>Genome comparisons provide insights into the role of secondary metabolites in the pathogenic phase of the Photorhabdus life cycle.</title>
        <authorList>
            <person name="Tobias N.J."/>
            <person name="Mishra B."/>
            <person name="Gupta D.K."/>
            <person name="Thines M."/>
            <person name="Stinear T.P."/>
            <person name="Bode H.B."/>
        </authorList>
    </citation>
    <scope>NUCLEOTIDE SEQUENCE [LARGE SCALE GENOMIC DNA]</scope>
    <source>
        <strain evidence="2 3">PB68.1</strain>
    </source>
</reference>
<organism evidence="2 3">
    <name type="scientific">Photorhabdus australis subsp. thailandensis</name>
    <dbReference type="NCBI Taxonomy" id="2805096"/>
    <lineage>
        <taxon>Bacteria</taxon>
        <taxon>Pseudomonadati</taxon>
        <taxon>Pseudomonadota</taxon>
        <taxon>Gammaproteobacteria</taxon>
        <taxon>Enterobacterales</taxon>
        <taxon>Morganellaceae</taxon>
        <taxon>Photorhabdus</taxon>
    </lineage>
</organism>
<dbReference type="Proteomes" id="UP000093476">
    <property type="component" value="Unassembled WGS sequence"/>
</dbReference>
<dbReference type="AlphaFoldDB" id="A0A1C0U6D7"/>
<feature type="domain" description="Transposase DDE" evidence="1">
    <location>
        <begin position="71"/>
        <end position="138"/>
    </location>
</feature>
<dbReference type="PANTHER" id="PTHR33408">
    <property type="entry name" value="TRANSPOSASE"/>
    <property type="match status" value="1"/>
</dbReference>
<comment type="caution">
    <text evidence="2">The sequence shown here is derived from an EMBL/GenBank/DDBJ whole genome shotgun (WGS) entry which is preliminary data.</text>
</comment>
<dbReference type="InterPro" id="IPR025668">
    <property type="entry name" value="Tnp_DDE_dom"/>
</dbReference>
<dbReference type="EMBL" id="LOMY01000036">
    <property type="protein sequence ID" value="OCQ53502.1"/>
    <property type="molecule type" value="Genomic_DNA"/>
</dbReference>
<dbReference type="Pfam" id="PF13751">
    <property type="entry name" value="DDE_Tnp_1_6"/>
    <property type="match status" value="1"/>
</dbReference>
<dbReference type="PATRIC" id="fig|286156.4.peg.1280"/>
<evidence type="ECO:0000313" key="2">
    <source>
        <dbReference type="EMBL" id="OCQ53502.1"/>
    </source>
</evidence>
<accession>A0A1C0U6D7</accession>